<dbReference type="Proteomes" id="UP000034175">
    <property type="component" value="Unassembled WGS sequence"/>
</dbReference>
<dbReference type="PANTHER" id="PTHR47618:SF1">
    <property type="entry name" value="BIFUNCTIONAL OLIGORIBONUCLEASE AND PAP PHOSPHATASE NRNA"/>
    <property type="match status" value="1"/>
</dbReference>
<name>A0A0G1RB97_9BACT</name>
<evidence type="ECO:0000313" key="3">
    <source>
        <dbReference type="Proteomes" id="UP000034175"/>
    </source>
</evidence>
<dbReference type="Pfam" id="PF01368">
    <property type="entry name" value="DHH"/>
    <property type="match status" value="1"/>
</dbReference>
<organism evidence="2 3">
    <name type="scientific">Candidatus Magasanikbacteria bacterium GW2011_GWA2_46_17</name>
    <dbReference type="NCBI Taxonomy" id="1619042"/>
    <lineage>
        <taxon>Bacteria</taxon>
        <taxon>Candidatus Magasanikiibacteriota</taxon>
    </lineage>
</organism>
<evidence type="ECO:0000313" key="2">
    <source>
        <dbReference type="EMBL" id="KKU27288.1"/>
    </source>
</evidence>
<reference evidence="2 3" key="1">
    <citation type="journal article" date="2015" name="Nature">
        <title>rRNA introns, odd ribosomes, and small enigmatic genomes across a large radiation of phyla.</title>
        <authorList>
            <person name="Brown C.T."/>
            <person name="Hug L.A."/>
            <person name="Thomas B.C."/>
            <person name="Sharon I."/>
            <person name="Castelle C.J."/>
            <person name="Singh A."/>
            <person name="Wilkins M.J."/>
            <person name="Williams K.H."/>
            <person name="Banfield J.F."/>
        </authorList>
    </citation>
    <scope>NUCLEOTIDE SEQUENCE [LARGE SCALE GENOMIC DNA]</scope>
</reference>
<dbReference type="InterPro" id="IPR038763">
    <property type="entry name" value="DHH_sf"/>
</dbReference>
<dbReference type="AlphaFoldDB" id="A0A0G1RB97"/>
<dbReference type="Gene3D" id="3.10.310.30">
    <property type="match status" value="1"/>
</dbReference>
<protein>
    <submittedName>
        <fullName evidence="2">Phosphoesterase RecJ domain protein</fullName>
    </submittedName>
</protein>
<accession>A0A0G1RB97</accession>
<proteinExistence type="predicted"/>
<dbReference type="SUPFAM" id="SSF64182">
    <property type="entry name" value="DHH phosphoesterases"/>
    <property type="match status" value="1"/>
</dbReference>
<evidence type="ECO:0000259" key="1">
    <source>
        <dbReference type="Pfam" id="PF01368"/>
    </source>
</evidence>
<dbReference type="Gene3D" id="3.90.1640.10">
    <property type="entry name" value="inorganic pyrophosphatase (n-terminal core)"/>
    <property type="match status" value="2"/>
</dbReference>
<dbReference type="InterPro" id="IPR051319">
    <property type="entry name" value="Oligoribo/pAp-PDE_c-di-AMP_PDE"/>
</dbReference>
<feature type="domain" description="DDH" evidence="1">
    <location>
        <begin position="23"/>
        <end position="216"/>
    </location>
</feature>
<gene>
    <name evidence="2" type="ORF">UX39_C0001G0008</name>
</gene>
<sequence length="389" mass="43261">MPCSMTLTAIQQLRQLIEAGKYILVAFNPAPSIDAIGGALAWKLFLEKQNKQVDVVADGFQISKSASFLPGVQSIKSEITHLQKFMIKVDVSRTKIDTLSYDVKDNVLSIYLTPKQGTIGKNDLRTAQSAFKYDLIITVGAHDLESLGPIFFNNTDLFYRLPVINFDHHSGNERFGQINLVEITAAATCEIIARTMEQLGETYITEQIATSLLAGMISQTKSFKTSTVTPHTLALAGRLMNLGADRDKIVQQLYRTKTLTVLKLWGEALSHLQSDPHFGIVWTTLTHEDFARTGAKENDLHGLIDELIASAPEAKIILLLHEHTGHNQGLIHGVLITEKQYDAMELLQPFHPEGSRRNASIKIENKTLREAENEILAQIKKIIQSTAHL</sequence>
<dbReference type="EMBL" id="LCMA01000001">
    <property type="protein sequence ID" value="KKU27288.1"/>
    <property type="molecule type" value="Genomic_DNA"/>
</dbReference>
<comment type="caution">
    <text evidence="2">The sequence shown here is derived from an EMBL/GenBank/DDBJ whole genome shotgun (WGS) entry which is preliminary data.</text>
</comment>
<dbReference type="InterPro" id="IPR001667">
    <property type="entry name" value="DDH_dom"/>
</dbReference>
<dbReference type="PANTHER" id="PTHR47618">
    <property type="entry name" value="BIFUNCTIONAL OLIGORIBONUCLEASE AND PAP PHOSPHATASE NRNA"/>
    <property type="match status" value="1"/>
</dbReference>